<dbReference type="AlphaFoldDB" id="A0A914CZB5"/>
<evidence type="ECO:0000313" key="2">
    <source>
        <dbReference type="Proteomes" id="UP000887540"/>
    </source>
</evidence>
<accession>A0A914CZB5</accession>
<dbReference type="InterPro" id="IPR016186">
    <property type="entry name" value="C-type_lectin-like/link_sf"/>
</dbReference>
<dbReference type="WBParaSite" id="ACRNAN_scaffold1666.g31204.t1">
    <property type="protein sequence ID" value="ACRNAN_scaffold1666.g31204.t1"/>
    <property type="gene ID" value="ACRNAN_scaffold1666.g31204"/>
</dbReference>
<dbReference type="PROSITE" id="PS50041">
    <property type="entry name" value="C_TYPE_LECTIN_2"/>
    <property type="match status" value="1"/>
</dbReference>
<dbReference type="InterPro" id="IPR001304">
    <property type="entry name" value="C-type_lectin-like"/>
</dbReference>
<reference evidence="3" key="1">
    <citation type="submission" date="2022-11" db="UniProtKB">
        <authorList>
            <consortium name="WormBaseParasite"/>
        </authorList>
    </citation>
    <scope>IDENTIFICATION</scope>
</reference>
<feature type="domain" description="C-type lectin" evidence="1">
    <location>
        <begin position="4"/>
        <end position="82"/>
    </location>
</feature>
<dbReference type="Gene3D" id="3.10.100.10">
    <property type="entry name" value="Mannose-Binding Protein A, subunit A"/>
    <property type="match status" value="1"/>
</dbReference>
<protein>
    <submittedName>
        <fullName evidence="3">C-type lectin domain-containing protein</fullName>
    </submittedName>
</protein>
<dbReference type="Pfam" id="PF00059">
    <property type="entry name" value="Lectin_C"/>
    <property type="match status" value="1"/>
</dbReference>
<keyword evidence="2" id="KW-1185">Reference proteome</keyword>
<evidence type="ECO:0000259" key="1">
    <source>
        <dbReference type="PROSITE" id="PS50041"/>
    </source>
</evidence>
<dbReference type="Proteomes" id="UP000887540">
    <property type="component" value="Unplaced"/>
</dbReference>
<dbReference type="InterPro" id="IPR016187">
    <property type="entry name" value="CTDL_fold"/>
</dbReference>
<name>A0A914CZB5_9BILA</name>
<sequence>MPVWRFIENQLDWTSANNACIDQSSTLPSIDSAFDNNEMLINAKNLTGCSQIFIGLQQQSSNLWSWVNNDTSSYRNWQNGKA</sequence>
<dbReference type="SUPFAM" id="SSF56436">
    <property type="entry name" value="C-type lectin-like"/>
    <property type="match status" value="1"/>
</dbReference>
<proteinExistence type="predicted"/>
<organism evidence="2 3">
    <name type="scientific">Acrobeloides nanus</name>
    <dbReference type="NCBI Taxonomy" id="290746"/>
    <lineage>
        <taxon>Eukaryota</taxon>
        <taxon>Metazoa</taxon>
        <taxon>Ecdysozoa</taxon>
        <taxon>Nematoda</taxon>
        <taxon>Chromadorea</taxon>
        <taxon>Rhabditida</taxon>
        <taxon>Tylenchina</taxon>
        <taxon>Cephalobomorpha</taxon>
        <taxon>Cephaloboidea</taxon>
        <taxon>Cephalobidae</taxon>
        <taxon>Acrobeloides</taxon>
    </lineage>
</organism>
<evidence type="ECO:0000313" key="3">
    <source>
        <dbReference type="WBParaSite" id="ACRNAN_scaffold1666.g31204.t1"/>
    </source>
</evidence>
<dbReference type="CDD" id="cd00037">
    <property type="entry name" value="CLECT"/>
    <property type="match status" value="1"/>
</dbReference>